<evidence type="ECO:0000256" key="1">
    <source>
        <dbReference type="ARBA" id="ARBA00004141"/>
    </source>
</evidence>
<feature type="transmembrane region" description="Helical" evidence="5">
    <location>
        <begin position="191"/>
        <end position="213"/>
    </location>
</feature>
<evidence type="ECO:0000259" key="6">
    <source>
        <dbReference type="PROSITE" id="PS50850"/>
    </source>
</evidence>
<evidence type="ECO:0000313" key="7">
    <source>
        <dbReference type="EMBL" id="KAL3420167.1"/>
    </source>
</evidence>
<feature type="transmembrane region" description="Helical" evidence="5">
    <location>
        <begin position="335"/>
        <end position="357"/>
    </location>
</feature>
<gene>
    <name evidence="7" type="ORF">PVAG01_08666</name>
</gene>
<feature type="transmembrane region" description="Helical" evidence="5">
    <location>
        <begin position="53"/>
        <end position="79"/>
    </location>
</feature>
<reference evidence="7 8" key="1">
    <citation type="submission" date="2024-06" db="EMBL/GenBank/DDBJ databases">
        <title>Complete genome of Phlyctema vagabunda strain 19-DSS-EL-015.</title>
        <authorList>
            <person name="Fiorenzani C."/>
        </authorList>
    </citation>
    <scope>NUCLEOTIDE SEQUENCE [LARGE SCALE GENOMIC DNA]</scope>
    <source>
        <strain evidence="7 8">19-DSS-EL-015</strain>
    </source>
</reference>
<evidence type="ECO:0000256" key="5">
    <source>
        <dbReference type="SAM" id="Phobius"/>
    </source>
</evidence>
<feature type="transmembrane region" description="Helical" evidence="5">
    <location>
        <begin position="159"/>
        <end position="179"/>
    </location>
</feature>
<dbReference type="InterPro" id="IPR036259">
    <property type="entry name" value="MFS_trans_sf"/>
</dbReference>
<keyword evidence="4 5" id="KW-0472">Membrane</keyword>
<dbReference type="EMBL" id="JBFCZG010000007">
    <property type="protein sequence ID" value="KAL3420167.1"/>
    <property type="molecule type" value="Genomic_DNA"/>
</dbReference>
<sequence>MSVPSADTSSATAVEADQAHQSGILGVSVEPLEMSQGTSPEDITFPTGTKLGVILLALGLSLILTGLDGSILATAIPTITTEFKTTADTGWYVAGFRLTSISFQFIFVCCLFKPLHGAYALQGKMYQMYSIKTIFMITCAIFELGSLLCATAPTSHAFILGRAVCGLGTCGIIQGVFTIAGQSVPVRQRALYGGMGSGVEAIASVSAPLLGGIITESIGWRWCFYINLPLGAISIGIIALYFKDPQINPSLSLPFKEKLARLDLFGTMIFIPSITTCLLALQYGGSKYEWNDPRMIILFVAFSVGLGIFIWMQYRQQDRGTIPPRIILQRSVISGFIFSCSNNAALNIVGMFKYLMLLSPRDTICHLKSYQSFFAPMHSGVLYLQLLLI</sequence>
<dbReference type="InterPro" id="IPR020846">
    <property type="entry name" value="MFS_dom"/>
</dbReference>
<evidence type="ECO:0000313" key="8">
    <source>
        <dbReference type="Proteomes" id="UP001629113"/>
    </source>
</evidence>
<evidence type="ECO:0000256" key="3">
    <source>
        <dbReference type="ARBA" id="ARBA00022989"/>
    </source>
</evidence>
<feature type="transmembrane region" description="Helical" evidence="5">
    <location>
        <begin position="91"/>
        <end position="112"/>
    </location>
</feature>
<dbReference type="Pfam" id="PF07690">
    <property type="entry name" value="MFS_1"/>
    <property type="match status" value="1"/>
</dbReference>
<dbReference type="PROSITE" id="PS50850">
    <property type="entry name" value="MFS"/>
    <property type="match status" value="1"/>
</dbReference>
<feature type="domain" description="Major facilitator superfamily (MFS) profile" evidence="6">
    <location>
        <begin position="54"/>
        <end position="389"/>
    </location>
</feature>
<dbReference type="SUPFAM" id="SSF103473">
    <property type="entry name" value="MFS general substrate transporter"/>
    <property type="match status" value="1"/>
</dbReference>
<dbReference type="InterPro" id="IPR011701">
    <property type="entry name" value="MFS"/>
</dbReference>
<name>A0ABR4PA26_9HELO</name>
<feature type="transmembrane region" description="Helical" evidence="5">
    <location>
        <begin position="295"/>
        <end position="314"/>
    </location>
</feature>
<accession>A0ABR4PA26</accession>
<keyword evidence="8" id="KW-1185">Reference proteome</keyword>
<dbReference type="Gene3D" id="1.20.1250.20">
    <property type="entry name" value="MFS general substrate transporter like domains"/>
    <property type="match status" value="1"/>
</dbReference>
<dbReference type="PANTHER" id="PTHR23501:SF199">
    <property type="entry name" value="MFS EFFLUX TRANSPORTER INPD-RELATED"/>
    <property type="match status" value="1"/>
</dbReference>
<feature type="transmembrane region" description="Helical" evidence="5">
    <location>
        <begin position="133"/>
        <end position="153"/>
    </location>
</feature>
<proteinExistence type="predicted"/>
<organism evidence="7 8">
    <name type="scientific">Phlyctema vagabunda</name>
    <dbReference type="NCBI Taxonomy" id="108571"/>
    <lineage>
        <taxon>Eukaryota</taxon>
        <taxon>Fungi</taxon>
        <taxon>Dikarya</taxon>
        <taxon>Ascomycota</taxon>
        <taxon>Pezizomycotina</taxon>
        <taxon>Leotiomycetes</taxon>
        <taxon>Helotiales</taxon>
        <taxon>Dermateaceae</taxon>
        <taxon>Phlyctema</taxon>
    </lineage>
</organism>
<feature type="transmembrane region" description="Helical" evidence="5">
    <location>
        <begin position="262"/>
        <end position="283"/>
    </location>
</feature>
<feature type="transmembrane region" description="Helical" evidence="5">
    <location>
        <begin position="219"/>
        <end position="242"/>
    </location>
</feature>
<evidence type="ECO:0000256" key="4">
    <source>
        <dbReference type="ARBA" id="ARBA00023136"/>
    </source>
</evidence>
<dbReference type="Proteomes" id="UP001629113">
    <property type="component" value="Unassembled WGS sequence"/>
</dbReference>
<dbReference type="PANTHER" id="PTHR23501">
    <property type="entry name" value="MAJOR FACILITATOR SUPERFAMILY"/>
    <property type="match status" value="1"/>
</dbReference>
<comment type="subcellular location">
    <subcellularLocation>
        <location evidence="1">Membrane</location>
        <topology evidence="1">Multi-pass membrane protein</topology>
    </subcellularLocation>
</comment>
<keyword evidence="3 5" id="KW-1133">Transmembrane helix</keyword>
<protein>
    <submittedName>
        <fullName evidence="7">Major facilitator superfamily transporter</fullName>
    </submittedName>
</protein>
<evidence type="ECO:0000256" key="2">
    <source>
        <dbReference type="ARBA" id="ARBA00022692"/>
    </source>
</evidence>
<keyword evidence="2 5" id="KW-0812">Transmembrane</keyword>
<comment type="caution">
    <text evidence="7">The sequence shown here is derived from an EMBL/GenBank/DDBJ whole genome shotgun (WGS) entry which is preliminary data.</text>
</comment>